<protein>
    <submittedName>
        <fullName evidence="9">ECF transporter S component</fullName>
    </submittedName>
</protein>
<accession>A0A7C4FE53</accession>
<keyword evidence="7 8" id="KW-0472">Membrane</keyword>
<keyword evidence="6 8" id="KW-1133">Transmembrane helix</keyword>
<evidence type="ECO:0000313" key="9">
    <source>
        <dbReference type="EMBL" id="HGI42932.1"/>
    </source>
</evidence>
<dbReference type="PANTHER" id="PTHR38438:SF1">
    <property type="entry name" value="RIBOFLAVIN TRANSPORTER RIBU"/>
    <property type="match status" value="1"/>
</dbReference>
<dbReference type="GO" id="GO:0032217">
    <property type="term" value="F:riboflavin transmembrane transporter activity"/>
    <property type="evidence" value="ECO:0007669"/>
    <property type="project" value="InterPro"/>
</dbReference>
<evidence type="ECO:0000256" key="5">
    <source>
        <dbReference type="ARBA" id="ARBA00022692"/>
    </source>
</evidence>
<evidence type="ECO:0000256" key="2">
    <source>
        <dbReference type="ARBA" id="ARBA00005540"/>
    </source>
</evidence>
<feature type="transmembrane region" description="Helical" evidence="8">
    <location>
        <begin position="115"/>
        <end position="136"/>
    </location>
</feature>
<proteinExistence type="inferred from homology"/>
<dbReference type="InterPro" id="IPR024529">
    <property type="entry name" value="ECF_trnsprt_substrate-spec"/>
</dbReference>
<feature type="transmembrane region" description="Helical" evidence="8">
    <location>
        <begin position="142"/>
        <end position="163"/>
    </location>
</feature>
<keyword evidence="4" id="KW-1003">Cell membrane</keyword>
<evidence type="ECO:0000256" key="8">
    <source>
        <dbReference type="SAM" id="Phobius"/>
    </source>
</evidence>
<evidence type="ECO:0000256" key="6">
    <source>
        <dbReference type="ARBA" id="ARBA00022989"/>
    </source>
</evidence>
<comment type="similarity">
    <text evidence="2">Belongs to the prokaryotic riboflavin transporter (P-RFT) (TC 2.A.87) family.</text>
</comment>
<evidence type="ECO:0000256" key="7">
    <source>
        <dbReference type="ARBA" id="ARBA00023136"/>
    </source>
</evidence>
<keyword evidence="3" id="KW-0813">Transport</keyword>
<gene>
    <name evidence="9" type="ORF">ENV17_00905</name>
</gene>
<dbReference type="InterPro" id="IPR025720">
    <property type="entry name" value="RibU"/>
</dbReference>
<comment type="caution">
    <text evidence="9">The sequence shown here is derived from an EMBL/GenBank/DDBJ whole genome shotgun (WGS) entry which is preliminary data.</text>
</comment>
<evidence type="ECO:0000256" key="1">
    <source>
        <dbReference type="ARBA" id="ARBA00004651"/>
    </source>
</evidence>
<dbReference type="AlphaFoldDB" id="A0A7C4FE53"/>
<reference evidence="9" key="1">
    <citation type="journal article" date="2020" name="mSystems">
        <title>Genome- and Community-Level Interaction Insights into Carbon Utilization and Element Cycling Functions of Hydrothermarchaeota in Hydrothermal Sediment.</title>
        <authorList>
            <person name="Zhou Z."/>
            <person name="Liu Y."/>
            <person name="Xu W."/>
            <person name="Pan J."/>
            <person name="Luo Z.H."/>
            <person name="Li M."/>
        </authorList>
    </citation>
    <scope>NUCLEOTIDE SEQUENCE [LARGE SCALE GENOMIC DNA]</scope>
    <source>
        <strain evidence="9">SpSt-735</strain>
    </source>
</reference>
<dbReference type="PANTHER" id="PTHR38438">
    <property type="entry name" value="RIBOFLAVIN TRANSPORTER RIBU"/>
    <property type="match status" value="1"/>
</dbReference>
<dbReference type="GO" id="GO:0005886">
    <property type="term" value="C:plasma membrane"/>
    <property type="evidence" value="ECO:0007669"/>
    <property type="project" value="UniProtKB-SubCell"/>
</dbReference>
<dbReference type="EMBL" id="DTFI01000024">
    <property type="protein sequence ID" value="HGI42932.1"/>
    <property type="molecule type" value="Genomic_DNA"/>
</dbReference>
<comment type="subcellular location">
    <subcellularLocation>
        <location evidence="1">Cell membrane</location>
        <topology evidence="1">Multi-pass membrane protein</topology>
    </subcellularLocation>
</comment>
<name>A0A7C4FE53_THEPE</name>
<organism evidence="9">
    <name type="scientific">Thermofilum pendens</name>
    <dbReference type="NCBI Taxonomy" id="2269"/>
    <lineage>
        <taxon>Archaea</taxon>
        <taxon>Thermoproteota</taxon>
        <taxon>Thermoprotei</taxon>
        <taxon>Thermofilales</taxon>
        <taxon>Thermofilaceae</taxon>
        <taxon>Thermofilum</taxon>
    </lineage>
</organism>
<dbReference type="Pfam" id="PF12822">
    <property type="entry name" value="ECF_trnsprt"/>
    <property type="match status" value="1"/>
</dbReference>
<keyword evidence="5 8" id="KW-0812">Transmembrane</keyword>
<feature type="transmembrane region" description="Helical" evidence="8">
    <location>
        <begin position="77"/>
        <end position="95"/>
    </location>
</feature>
<dbReference type="Gene3D" id="1.10.1760.20">
    <property type="match status" value="1"/>
</dbReference>
<evidence type="ECO:0000256" key="4">
    <source>
        <dbReference type="ARBA" id="ARBA00022475"/>
    </source>
</evidence>
<evidence type="ECO:0000256" key="3">
    <source>
        <dbReference type="ARBA" id="ARBA00022448"/>
    </source>
</evidence>
<sequence length="179" mass="19393">MRRTQKLALTGVMAALALGFSILRLEMPYPILPYLKLDAAEIPVTIAFFFCGLKYGVAAEVIHYLGLVLRGSNPVNAAMKLLAVVSMLVGLAAPLRSAALKMLCAAALRSAAMTVMNYLYLFVFFPDFLSFALKYAGSVEALYAYTATFNVLHTVLSAGLAWATYRAVARRLNLASSRA</sequence>